<sequence>MTAPWSGAAVLLSLLMACRTSAITLGLKRSGAFIRVPQPAPTSVNRGPSTTEPMPSTISPPRVLGGETSPQPLHSLAPKTDKPTDRDALLGDLKLLELTPRRPNLQLVASFVIGEALLAAATFGTAYFVPFLDPFFGSHLDQEAVVQGVLWSLPLVAFGFLLDNLPWKIFKKIDRDTKFLVLALFGKEANLPTVALLAATLAGAAGFAEEALFRGTLLPLFNLPLFGGFPSGLLISSFLFGVAHSPVPGADAFLEAVYGLWFGVIYYMADGNIWVPMIAHAFYDFVTFLWVHVRATSRVKQLTESVSPEALREMEMQVRESLPAEFARFAKATFQMLDLDGSGGITKEELRLGLRVFSNRLRDEDVDNLFAAMDRDGSGQIDFNEFLSFVTKRLVIR</sequence>
<name>A0A7S1K5A7_9ALVE</name>
<dbReference type="Gene3D" id="1.10.238.10">
    <property type="entry name" value="EF-hand"/>
    <property type="match status" value="1"/>
</dbReference>
<dbReference type="PROSITE" id="PS00018">
    <property type="entry name" value="EF_HAND_1"/>
    <property type="match status" value="1"/>
</dbReference>
<feature type="domain" description="EF-hand" evidence="4">
    <location>
        <begin position="325"/>
        <end position="360"/>
    </location>
</feature>
<dbReference type="GO" id="GO:0080120">
    <property type="term" value="P:CAAX-box protein maturation"/>
    <property type="evidence" value="ECO:0007669"/>
    <property type="project" value="UniProtKB-ARBA"/>
</dbReference>
<dbReference type="SMART" id="SM00054">
    <property type="entry name" value="EFh"/>
    <property type="match status" value="2"/>
</dbReference>
<evidence type="ECO:0000256" key="2">
    <source>
        <dbReference type="SAM" id="MobiDB-lite"/>
    </source>
</evidence>
<evidence type="ECO:0000313" key="5">
    <source>
        <dbReference type="EMBL" id="CAD9063846.1"/>
    </source>
</evidence>
<dbReference type="EMBL" id="HBGB01032205">
    <property type="protein sequence ID" value="CAD9063846.1"/>
    <property type="molecule type" value="Transcribed_RNA"/>
</dbReference>
<dbReference type="PANTHER" id="PTHR43592">
    <property type="entry name" value="CAAX AMINO TERMINAL PROTEASE"/>
    <property type="match status" value="1"/>
</dbReference>
<keyword evidence="3" id="KW-0812">Transmembrane</keyword>
<feature type="transmembrane region" description="Helical" evidence="3">
    <location>
        <begin position="107"/>
        <end position="129"/>
    </location>
</feature>
<dbReference type="GO" id="GO:0004175">
    <property type="term" value="F:endopeptidase activity"/>
    <property type="evidence" value="ECO:0007669"/>
    <property type="project" value="UniProtKB-ARBA"/>
</dbReference>
<dbReference type="Pfam" id="PF13499">
    <property type="entry name" value="EF-hand_7"/>
    <property type="match status" value="1"/>
</dbReference>
<dbReference type="InterPro" id="IPR011992">
    <property type="entry name" value="EF-hand-dom_pair"/>
</dbReference>
<feature type="transmembrane region" description="Helical" evidence="3">
    <location>
        <begin position="179"/>
        <end position="208"/>
    </location>
</feature>
<evidence type="ECO:0000259" key="4">
    <source>
        <dbReference type="PROSITE" id="PS50222"/>
    </source>
</evidence>
<dbReference type="InterPro" id="IPR003675">
    <property type="entry name" value="Rce1/LyrA-like_dom"/>
</dbReference>
<feature type="transmembrane region" description="Helical" evidence="3">
    <location>
        <begin position="252"/>
        <end position="269"/>
    </location>
</feature>
<feature type="transmembrane region" description="Helical" evidence="3">
    <location>
        <begin position="149"/>
        <end position="167"/>
    </location>
</feature>
<dbReference type="CDD" id="cd00051">
    <property type="entry name" value="EFh"/>
    <property type="match status" value="1"/>
</dbReference>
<evidence type="ECO:0000256" key="1">
    <source>
        <dbReference type="ARBA" id="ARBA00022837"/>
    </source>
</evidence>
<organism evidence="5">
    <name type="scientific">Vitrella brassicaformis</name>
    <dbReference type="NCBI Taxonomy" id="1169539"/>
    <lineage>
        <taxon>Eukaryota</taxon>
        <taxon>Sar</taxon>
        <taxon>Alveolata</taxon>
        <taxon>Colpodellida</taxon>
        <taxon>Vitrellaceae</taxon>
        <taxon>Vitrella</taxon>
    </lineage>
</organism>
<feature type="transmembrane region" description="Helical" evidence="3">
    <location>
        <begin position="6"/>
        <end position="27"/>
    </location>
</feature>
<dbReference type="SUPFAM" id="SSF47473">
    <property type="entry name" value="EF-hand"/>
    <property type="match status" value="1"/>
</dbReference>
<feature type="transmembrane region" description="Helical" evidence="3">
    <location>
        <begin position="220"/>
        <end position="240"/>
    </location>
</feature>
<reference evidence="5" key="1">
    <citation type="submission" date="2021-01" db="EMBL/GenBank/DDBJ databases">
        <authorList>
            <person name="Corre E."/>
            <person name="Pelletier E."/>
            <person name="Niang G."/>
            <person name="Scheremetjew M."/>
            <person name="Finn R."/>
            <person name="Kale V."/>
            <person name="Holt S."/>
            <person name="Cochrane G."/>
            <person name="Meng A."/>
            <person name="Brown T."/>
            <person name="Cohen L."/>
        </authorList>
    </citation>
    <scope>NUCLEOTIDE SEQUENCE</scope>
    <source>
        <strain evidence="5">CCMP3346</strain>
    </source>
</reference>
<dbReference type="PANTHER" id="PTHR43592:SF15">
    <property type="entry name" value="CAAX AMINO TERMINAL PROTEASE FAMILY PROTEIN"/>
    <property type="match status" value="1"/>
</dbReference>
<dbReference type="AlphaFoldDB" id="A0A7S1K5A7"/>
<evidence type="ECO:0000256" key="3">
    <source>
        <dbReference type="SAM" id="Phobius"/>
    </source>
</evidence>
<dbReference type="PROSITE" id="PS50222">
    <property type="entry name" value="EF_HAND_2"/>
    <property type="match status" value="2"/>
</dbReference>
<dbReference type="Pfam" id="PF02517">
    <property type="entry name" value="Rce1-like"/>
    <property type="match status" value="1"/>
</dbReference>
<feature type="region of interest" description="Disordered" evidence="2">
    <location>
        <begin position="37"/>
        <end position="85"/>
    </location>
</feature>
<keyword evidence="1" id="KW-0106">Calcium</keyword>
<dbReference type="GO" id="GO:0005509">
    <property type="term" value="F:calcium ion binding"/>
    <property type="evidence" value="ECO:0007669"/>
    <property type="project" value="InterPro"/>
</dbReference>
<dbReference type="InterPro" id="IPR018247">
    <property type="entry name" value="EF_Hand_1_Ca_BS"/>
</dbReference>
<feature type="domain" description="EF-hand" evidence="4">
    <location>
        <begin position="361"/>
        <end position="396"/>
    </location>
</feature>
<feature type="compositionally biased region" description="Polar residues" evidence="2">
    <location>
        <begin position="41"/>
        <end position="59"/>
    </location>
</feature>
<protein>
    <recommendedName>
        <fullName evidence="4">EF-hand domain-containing protein</fullName>
    </recommendedName>
</protein>
<accession>A0A7S1K5A7</accession>
<gene>
    <name evidence="5" type="ORF">VBRA1451_LOCUS18916</name>
</gene>
<keyword evidence="3" id="KW-0472">Membrane</keyword>
<keyword evidence="3" id="KW-1133">Transmembrane helix</keyword>
<dbReference type="InterPro" id="IPR002048">
    <property type="entry name" value="EF_hand_dom"/>
</dbReference>
<proteinExistence type="predicted"/>